<keyword evidence="4" id="KW-0597">Phosphoprotein</keyword>
<keyword evidence="10" id="KW-0175">Coiled coil</keyword>
<keyword evidence="11" id="KW-0472">Membrane</keyword>
<dbReference type="InterPro" id="IPR036097">
    <property type="entry name" value="HisK_dim/P_sf"/>
</dbReference>
<dbReference type="eggNOG" id="COG2205">
    <property type="taxonomic scope" value="Bacteria"/>
</dbReference>
<keyword evidence="11" id="KW-1133">Transmembrane helix</keyword>
<organism evidence="13 14">
    <name type="scientific">Photorhabdus asymbiotica subsp. asymbiotica (strain ATCC 43949 / 3105-77)</name>
    <name type="common">Xenorhabdus luminescens (strain 2)</name>
    <dbReference type="NCBI Taxonomy" id="553480"/>
    <lineage>
        <taxon>Bacteria</taxon>
        <taxon>Pseudomonadati</taxon>
        <taxon>Pseudomonadota</taxon>
        <taxon>Gammaproteobacteria</taxon>
        <taxon>Enterobacterales</taxon>
        <taxon>Morganellaceae</taxon>
        <taxon>Photorhabdus</taxon>
    </lineage>
</organism>
<evidence type="ECO:0000256" key="2">
    <source>
        <dbReference type="ARBA" id="ARBA00004370"/>
    </source>
</evidence>
<dbReference type="Proteomes" id="UP000002747">
    <property type="component" value="Chromosome"/>
</dbReference>
<evidence type="ECO:0000256" key="1">
    <source>
        <dbReference type="ARBA" id="ARBA00000085"/>
    </source>
</evidence>
<dbReference type="GO" id="GO:0000155">
    <property type="term" value="F:phosphorelay sensor kinase activity"/>
    <property type="evidence" value="ECO:0007669"/>
    <property type="project" value="InterPro"/>
</dbReference>
<dbReference type="Pfam" id="PF00512">
    <property type="entry name" value="HisKA"/>
    <property type="match status" value="1"/>
</dbReference>
<dbReference type="InterPro" id="IPR005467">
    <property type="entry name" value="His_kinase_dom"/>
</dbReference>
<feature type="transmembrane region" description="Helical" evidence="11">
    <location>
        <begin position="190"/>
        <end position="213"/>
    </location>
</feature>
<keyword evidence="9" id="KW-0902">Two-component regulatory system</keyword>
<keyword evidence="11" id="KW-0812">Transmembrane</keyword>
<evidence type="ECO:0000256" key="9">
    <source>
        <dbReference type="ARBA" id="ARBA00023012"/>
    </source>
</evidence>
<dbReference type="InterPro" id="IPR004358">
    <property type="entry name" value="Sig_transdc_His_kin-like_C"/>
</dbReference>
<evidence type="ECO:0000256" key="7">
    <source>
        <dbReference type="ARBA" id="ARBA00022777"/>
    </source>
</evidence>
<keyword evidence="6" id="KW-0547">Nucleotide-binding</keyword>
<dbReference type="Pfam" id="PF00672">
    <property type="entry name" value="HAMP"/>
    <property type="match status" value="1"/>
</dbReference>
<feature type="domain" description="Histidine kinase" evidence="12">
    <location>
        <begin position="272"/>
        <end position="488"/>
    </location>
</feature>
<evidence type="ECO:0000256" key="4">
    <source>
        <dbReference type="ARBA" id="ARBA00022553"/>
    </source>
</evidence>
<dbReference type="GO" id="GO:0007234">
    <property type="term" value="P:osmosensory signaling via phosphorelay pathway"/>
    <property type="evidence" value="ECO:0007669"/>
    <property type="project" value="TreeGrafter"/>
</dbReference>
<dbReference type="KEGG" id="pay:PAU_01326"/>
<dbReference type="PRINTS" id="PR00344">
    <property type="entry name" value="BCTRLSENSOR"/>
</dbReference>
<evidence type="ECO:0000259" key="12">
    <source>
        <dbReference type="PROSITE" id="PS50109"/>
    </source>
</evidence>
<keyword evidence="8" id="KW-0067">ATP-binding</keyword>
<dbReference type="STRING" id="291112.PAU_01326"/>
<dbReference type="InterPro" id="IPR003660">
    <property type="entry name" value="HAMP_dom"/>
</dbReference>
<dbReference type="SMART" id="SM00388">
    <property type="entry name" value="HisKA"/>
    <property type="match status" value="1"/>
</dbReference>
<dbReference type="SUPFAM" id="SSF47384">
    <property type="entry name" value="Homodimeric domain of signal transducing histidine kinase"/>
    <property type="match status" value="1"/>
</dbReference>
<gene>
    <name evidence="13" type="primary">yfhK</name>
    <name evidence="13" type="ordered locus">PAU_01326</name>
</gene>
<dbReference type="CDD" id="cd00082">
    <property type="entry name" value="HisKA"/>
    <property type="match status" value="1"/>
</dbReference>
<dbReference type="InterPro" id="IPR050351">
    <property type="entry name" value="BphY/WalK/GraS-like"/>
</dbReference>
<name>C7BRL7_PHOAA</name>
<evidence type="ECO:0000256" key="8">
    <source>
        <dbReference type="ARBA" id="ARBA00022840"/>
    </source>
</evidence>
<proteinExistence type="predicted"/>
<dbReference type="SUPFAM" id="SSF55874">
    <property type="entry name" value="ATPase domain of HSP90 chaperone/DNA topoisomerase II/histidine kinase"/>
    <property type="match status" value="1"/>
</dbReference>
<sequence>MSVSIGVLTGYEMISLKKWRLFPRSLRQLVVMAFWLVLLPLLILAYQAYQSLDQLSEQAADINRTTLADARRSEAMTGIALEMERSYRQYCVLGDKTLENLYQKQYRQYSKMLKDQMAILDDQQHIKMLNDLLSPLTEITCLNSEPTQSASQLLEQFSNVNSQMVQTTRDIIFSRGEQLQKDIAEKGQFFGWQSLILFLLSALLVALFTRMIIGPVKGIERMINRLGEGQSLGIRIDSFQGPRELRSLAQRIVWLSERLAWLESQRHEFLRHISHELKTPLASMREGTELLADEVAGPLTVDQQEVVAILDNSSKHLQQLIEQLLDYNRKLADSSTEQQQVSLWEIVNEVVLSHSLPARSKNIQTEIQLNADICWAEPTLLMRVIDNLYSNAVHYGAESGNIWVSSRQIGKCVQIDVANTGTPIPESERSMIFEPFYQGTLQRKGAVKGSGLGLSIAQDCIKRMRGELLLIQSEFADVCFRIELPLTAENK</sequence>
<comment type="subcellular location">
    <subcellularLocation>
        <location evidence="2">Membrane</location>
    </subcellularLocation>
</comment>
<accession>C7BRL7</accession>
<dbReference type="PROSITE" id="PS50109">
    <property type="entry name" value="HIS_KIN"/>
    <property type="match status" value="1"/>
</dbReference>
<dbReference type="Pfam" id="PF02518">
    <property type="entry name" value="HATPase_c"/>
    <property type="match status" value="1"/>
</dbReference>
<dbReference type="Gene3D" id="1.10.287.130">
    <property type="match status" value="1"/>
</dbReference>
<keyword evidence="7" id="KW-0418">Kinase</keyword>
<reference evidence="13 14" key="1">
    <citation type="journal article" date="2009" name="BMC Genomics">
        <title>Comparative genomics of the emerging human pathogen Photorhabdus asymbiotica with the insect pathogen Photorhabdus luminescens.</title>
        <authorList>
            <person name="Wilkinson P."/>
            <person name="Waterfield N.R."/>
            <person name="Crossman L."/>
            <person name="Corton C."/>
            <person name="Sanchez-Contreras M."/>
            <person name="Vlisidou I."/>
            <person name="Barron A."/>
            <person name="Bignell A."/>
            <person name="Clark L."/>
            <person name="Ormond D."/>
            <person name="Mayho M."/>
            <person name="Bason N."/>
            <person name="Smith F."/>
            <person name="Simmonds M."/>
            <person name="Churcher C."/>
            <person name="Harris D."/>
            <person name="Thompson N.R."/>
            <person name="Quail M."/>
            <person name="Parkhill J."/>
            <person name="ffrench-Constant R.H."/>
        </authorList>
    </citation>
    <scope>NUCLEOTIDE SEQUENCE [LARGE SCALE GENOMIC DNA]</scope>
    <source>
        <strain evidence="14">ATCC 43949 / 3105-77</strain>
    </source>
</reference>
<dbReference type="InterPro" id="IPR036890">
    <property type="entry name" value="HATPase_C_sf"/>
</dbReference>
<feature type="transmembrane region" description="Helical" evidence="11">
    <location>
        <begin position="29"/>
        <end position="49"/>
    </location>
</feature>
<dbReference type="GO" id="GO:0005524">
    <property type="term" value="F:ATP binding"/>
    <property type="evidence" value="ECO:0007669"/>
    <property type="project" value="UniProtKB-KW"/>
</dbReference>
<evidence type="ECO:0000256" key="5">
    <source>
        <dbReference type="ARBA" id="ARBA00022679"/>
    </source>
</evidence>
<evidence type="ECO:0000313" key="14">
    <source>
        <dbReference type="Proteomes" id="UP000002747"/>
    </source>
</evidence>
<dbReference type="PANTHER" id="PTHR42878:SF7">
    <property type="entry name" value="SENSOR HISTIDINE KINASE GLRK"/>
    <property type="match status" value="1"/>
</dbReference>
<evidence type="ECO:0000256" key="11">
    <source>
        <dbReference type="SAM" id="Phobius"/>
    </source>
</evidence>
<dbReference type="EC" id="2.7.13.3" evidence="3"/>
<dbReference type="GO" id="GO:0000156">
    <property type="term" value="F:phosphorelay response regulator activity"/>
    <property type="evidence" value="ECO:0007669"/>
    <property type="project" value="TreeGrafter"/>
</dbReference>
<evidence type="ECO:0000256" key="3">
    <source>
        <dbReference type="ARBA" id="ARBA00012438"/>
    </source>
</evidence>
<dbReference type="GO" id="GO:0016020">
    <property type="term" value="C:membrane"/>
    <property type="evidence" value="ECO:0007669"/>
    <property type="project" value="UniProtKB-SubCell"/>
</dbReference>
<dbReference type="SMART" id="SM00387">
    <property type="entry name" value="HATPase_c"/>
    <property type="match status" value="1"/>
</dbReference>
<dbReference type="EMBL" id="FM162591">
    <property type="protein sequence ID" value="CAQ83418.1"/>
    <property type="molecule type" value="Genomic_DNA"/>
</dbReference>
<dbReference type="InterPro" id="IPR003594">
    <property type="entry name" value="HATPase_dom"/>
</dbReference>
<dbReference type="PANTHER" id="PTHR42878">
    <property type="entry name" value="TWO-COMPONENT HISTIDINE KINASE"/>
    <property type="match status" value="1"/>
</dbReference>
<keyword evidence="5 13" id="KW-0808">Transferase</keyword>
<dbReference type="InterPro" id="IPR003661">
    <property type="entry name" value="HisK_dim/P_dom"/>
</dbReference>
<protein>
    <recommendedName>
        <fullName evidence="3">histidine kinase</fullName>
        <ecNumber evidence="3">2.7.13.3</ecNumber>
    </recommendedName>
</protein>
<comment type="catalytic activity">
    <reaction evidence="1">
        <text>ATP + protein L-histidine = ADP + protein N-phospho-L-histidine.</text>
        <dbReference type="EC" id="2.7.13.3"/>
    </reaction>
</comment>
<evidence type="ECO:0000313" key="13">
    <source>
        <dbReference type="EMBL" id="CAQ83418.1"/>
    </source>
</evidence>
<dbReference type="CDD" id="cd00075">
    <property type="entry name" value="HATPase"/>
    <property type="match status" value="1"/>
</dbReference>
<dbReference type="GO" id="GO:0030295">
    <property type="term" value="F:protein kinase activator activity"/>
    <property type="evidence" value="ECO:0007669"/>
    <property type="project" value="TreeGrafter"/>
</dbReference>
<evidence type="ECO:0000256" key="6">
    <source>
        <dbReference type="ARBA" id="ARBA00022741"/>
    </source>
</evidence>
<feature type="coiled-coil region" evidence="10">
    <location>
        <begin position="310"/>
        <end position="337"/>
    </location>
</feature>
<evidence type="ECO:0000256" key="10">
    <source>
        <dbReference type="SAM" id="Coils"/>
    </source>
</evidence>
<dbReference type="Gene3D" id="3.30.565.10">
    <property type="entry name" value="Histidine kinase-like ATPase, C-terminal domain"/>
    <property type="match status" value="1"/>
</dbReference>
<dbReference type="AlphaFoldDB" id="C7BRL7"/>